<comment type="caution">
    <text evidence="1">The sequence shown here is derived from an EMBL/GenBank/DDBJ whole genome shotgun (WGS) entry which is preliminary data.</text>
</comment>
<dbReference type="AlphaFoldDB" id="A0A7J6AAX5"/>
<proteinExistence type="predicted"/>
<protein>
    <submittedName>
        <fullName evidence="1">Uncharacterized protein</fullName>
    </submittedName>
</protein>
<sequence length="114" mass="13416">MILKKVSVAVSWTWRVSHTSLIQNSSEEQQLPNKMLWFQANWYSQYSCLHYSPTLKTVLYFECVKAYTIIKTTLKKKNDPAFCTKGFSNWKNATGRFSGCSYCLNRHKDYHEKC</sequence>
<dbReference type="EMBL" id="JAAGNN010000015">
    <property type="protein sequence ID" value="KAF4079973.1"/>
    <property type="molecule type" value="Genomic_DNA"/>
</dbReference>
<keyword evidence="2" id="KW-1185">Reference proteome</keyword>
<organism evidence="1 2">
    <name type="scientific">Ameiurus melas</name>
    <name type="common">Black bullhead</name>
    <name type="synonym">Silurus melas</name>
    <dbReference type="NCBI Taxonomy" id="219545"/>
    <lineage>
        <taxon>Eukaryota</taxon>
        <taxon>Metazoa</taxon>
        <taxon>Chordata</taxon>
        <taxon>Craniata</taxon>
        <taxon>Vertebrata</taxon>
        <taxon>Euteleostomi</taxon>
        <taxon>Actinopterygii</taxon>
        <taxon>Neopterygii</taxon>
        <taxon>Teleostei</taxon>
        <taxon>Ostariophysi</taxon>
        <taxon>Siluriformes</taxon>
        <taxon>Ictaluridae</taxon>
        <taxon>Ameiurus</taxon>
    </lineage>
</organism>
<gene>
    <name evidence="1" type="ORF">AMELA_G00184550</name>
</gene>
<evidence type="ECO:0000313" key="2">
    <source>
        <dbReference type="Proteomes" id="UP000593565"/>
    </source>
</evidence>
<evidence type="ECO:0000313" key="1">
    <source>
        <dbReference type="EMBL" id="KAF4079973.1"/>
    </source>
</evidence>
<dbReference type="Proteomes" id="UP000593565">
    <property type="component" value="Unassembled WGS sequence"/>
</dbReference>
<name>A0A7J6AAX5_AMEME</name>
<accession>A0A7J6AAX5</accession>
<reference evidence="1 2" key="1">
    <citation type="submission" date="2020-02" db="EMBL/GenBank/DDBJ databases">
        <title>A chromosome-scale genome assembly of the black bullhead catfish (Ameiurus melas).</title>
        <authorList>
            <person name="Wen M."/>
            <person name="Zham M."/>
            <person name="Cabau C."/>
            <person name="Klopp C."/>
            <person name="Donnadieu C."/>
            <person name="Roques C."/>
            <person name="Bouchez O."/>
            <person name="Lampietro C."/>
            <person name="Jouanno E."/>
            <person name="Herpin A."/>
            <person name="Louis A."/>
            <person name="Berthelot C."/>
            <person name="Parey E."/>
            <person name="Roest-Crollius H."/>
            <person name="Braasch I."/>
            <person name="Postlethwait J."/>
            <person name="Robinson-Rechavi M."/>
            <person name="Echchiki A."/>
            <person name="Begum T."/>
            <person name="Montfort J."/>
            <person name="Schartl M."/>
            <person name="Bobe J."/>
            <person name="Guiguen Y."/>
        </authorList>
    </citation>
    <scope>NUCLEOTIDE SEQUENCE [LARGE SCALE GENOMIC DNA]</scope>
    <source>
        <strain evidence="1">M_S1</strain>
        <tissue evidence="1">Blood</tissue>
    </source>
</reference>